<keyword evidence="4" id="KW-1185">Reference proteome</keyword>
<gene>
    <name evidence="2" type="ORF">ALMOND_2B027433</name>
    <name evidence="1" type="ORF">L3X38_039843</name>
</gene>
<evidence type="ECO:0000313" key="3">
    <source>
        <dbReference type="Proteomes" id="UP000327085"/>
    </source>
</evidence>
<dbReference type="EMBL" id="JAJFAZ020000007">
    <property type="protein sequence ID" value="KAI5320135.1"/>
    <property type="molecule type" value="Genomic_DNA"/>
</dbReference>
<dbReference type="InParanoid" id="A0A5E4E3R9"/>
<protein>
    <submittedName>
        <fullName evidence="2">Uncharacterized protein</fullName>
    </submittedName>
</protein>
<dbReference type="Gramene" id="VVA10275">
    <property type="protein sequence ID" value="VVA10275"/>
    <property type="gene ID" value="Prudul26B027433"/>
</dbReference>
<dbReference type="EMBL" id="CABIKO010000002">
    <property type="protein sequence ID" value="VVA10275.1"/>
    <property type="molecule type" value="Genomic_DNA"/>
</dbReference>
<sequence length="140" mass="15471">MSLLVPYGWNSEIRAGTEEEEGWNGRMRRERGARYKRDPNYTAVYHIHRLSRPFATCRTGSTVGPTPVLELPSSLQFSKRDQNLYTTRLSSQSEASTSHWPAQTSSAGGFVLISSHVSRSLGFRSAASLSTDTSNSGESI</sequence>
<name>A0A5E4E3R9_PRUDU</name>
<accession>A0A5E4E3R9</accession>
<dbReference type="Proteomes" id="UP000327085">
    <property type="component" value="Chromosome 7"/>
</dbReference>
<dbReference type="Proteomes" id="UP001054821">
    <property type="component" value="Chromosome 7"/>
</dbReference>
<reference evidence="1 4" key="3">
    <citation type="journal article" date="2022" name="G3 (Bethesda)">
        <title>Whole-genome sequence and methylome profiling of the almond [Prunus dulcis (Mill.) D.A. Webb] cultivar 'Nonpareil'.</title>
        <authorList>
            <person name="D'Amico-Willman K.M."/>
            <person name="Ouma W.Z."/>
            <person name="Meulia T."/>
            <person name="Sideli G.M."/>
            <person name="Gradziel T.M."/>
            <person name="Fresnedo-Ramirez J."/>
        </authorList>
    </citation>
    <scope>NUCLEOTIDE SEQUENCE [LARGE SCALE GENOMIC DNA]</scope>
    <source>
        <strain evidence="1">Clone GOH B32 T37-40</strain>
    </source>
</reference>
<reference evidence="2" key="1">
    <citation type="submission" date="2019-07" db="EMBL/GenBank/DDBJ databases">
        <authorList>
            <person name="Alioto T."/>
            <person name="Alioto T."/>
            <person name="Gomez Garrido J."/>
        </authorList>
    </citation>
    <scope>NUCLEOTIDE SEQUENCE</scope>
</reference>
<evidence type="ECO:0000313" key="2">
    <source>
        <dbReference type="EMBL" id="VVA10275.1"/>
    </source>
</evidence>
<evidence type="ECO:0000313" key="4">
    <source>
        <dbReference type="Proteomes" id="UP001054821"/>
    </source>
</evidence>
<dbReference type="AlphaFoldDB" id="A0A5E4E3R9"/>
<organism evidence="2 3">
    <name type="scientific">Prunus dulcis</name>
    <name type="common">Almond</name>
    <name type="synonym">Amygdalus dulcis</name>
    <dbReference type="NCBI Taxonomy" id="3755"/>
    <lineage>
        <taxon>Eukaryota</taxon>
        <taxon>Viridiplantae</taxon>
        <taxon>Streptophyta</taxon>
        <taxon>Embryophyta</taxon>
        <taxon>Tracheophyta</taxon>
        <taxon>Spermatophyta</taxon>
        <taxon>Magnoliopsida</taxon>
        <taxon>eudicotyledons</taxon>
        <taxon>Gunneridae</taxon>
        <taxon>Pentapetalae</taxon>
        <taxon>rosids</taxon>
        <taxon>fabids</taxon>
        <taxon>Rosales</taxon>
        <taxon>Rosaceae</taxon>
        <taxon>Amygdaloideae</taxon>
        <taxon>Amygdaleae</taxon>
        <taxon>Prunus</taxon>
    </lineage>
</organism>
<proteinExistence type="predicted"/>
<evidence type="ECO:0000313" key="1">
    <source>
        <dbReference type="EMBL" id="KAI5320135.1"/>
    </source>
</evidence>
<reference evidence="3" key="2">
    <citation type="journal article" date="2020" name="Plant J.">
        <title>Transposons played a major role in the diversification between the closely related almond and peach genomes: results from the almond genome sequence.</title>
        <authorList>
            <person name="Alioto T."/>
            <person name="Alexiou K.G."/>
            <person name="Bardil A."/>
            <person name="Barteri F."/>
            <person name="Castanera R."/>
            <person name="Cruz F."/>
            <person name="Dhingra A."/>
            <person name="Duval H."/>
            <person name="Fernandez I Marti A."/>
            <person name="Frias L."/>
            <person name="Galan B."/>
            <person name="Garcia J.L."/>
            <person name="Howad W."/>
            <person name="Gomez-Garrido J."/>
            <person name="Gut M."/>
            <person name="Julca I."/>
            <person name="Morata J."/>
            <person name="Puigdomenech P."/>
            <person name="Ribeca P."/>
            <person name="Rubio Cabetas M.J."/>
            <person name="Vlasova A."/>
            <person name="Wirthensohn M."/>
            <person name="Garcia-Mas J."/>
            <person name="Gabaldon T."/>
            <person name="Casacuberta J.M."/>
            <person name="Arus P."/>
        </authorList>
    </citation>
    <scope>NUCLEOTIDE SEQUENCE [LARGE SCALE GENOMIC DNA]</scope>
    <source>
        <strain evidence="3">cv. Texas</strain>
    </source>
</reference>